<evidence type="ECO:0000313" key="2">
    <source>
        <dbReference type="EMBL" id="GEM83988.1"/>
    </source>
</evidence>
<sequence length="238" mass="26014">MPEAIRTHIPRNPTGPVSAKTGLEEACNGRKPDRLLGRRTVLALLILSTASAWAQGGKDSDRKREKGNEKDRKPEPRREDERGHTLYAEINLAKDGIVGLSAGRLETTSPWAAYLAPGMWVKAQGGWENGIFYARSLEVTHPTFFSYYRGPGELLGLGAGWVEVWHTGASELGAVQRFALRSVTPGSEPLLLAHSSNRRWIALPAGLSPIAPPGQGWYLLRGEAQGSSIRWKSAQPFP</sequence>
<name>A0A511R2Z5_9DEIN</name>
<feature type="region of interest" description="Disordered" evidence="1">
    <location>
        <begin position="1"/>
        <end position="23"/>
    </location>
</feature>
<comment type="caution">
    <text evidence="2">The sequence shown here is derived from an EMBL/GenBank/DDBJ whole genome shotgun (WGS) entry which is preliminary data.</text>
</comment>
<accession>A0A511R2Z5</accession>
<dbReference type="AlphaFoldDB" id="A0A511R2Z5"/>
<dbReference type="Proteomes" id="UP000321197">
    <property type="component" value="Unassembled WGS sequence"/>
</dbReference>
<dbReference type="EMBL" id="BJXL01000070">
    <property type="protein sequence ID" value="GEM83988.1"/>
    <property type="molecule type" value="Genomic_DNA"/>
</dbReference>
<dbReference type="OrthoDB" id="32526at2"/>
<evidence type="ECO:0000256" key="1">
    <source>
        <dbReference type="SAM" id="MobiDB-lite"/>
    </source>
</evidence>
<reference evidence="2 3" key="1">
    <citation type="submission" date="2019-07" db="EMBL/GenBank/DDBJ databases">
        <title>Whole genome shotgun sequence of Meiothermus hypogaeus NBRC 106114.</title>
        <authorList>
            <person name="Hosoyama A."/>
            <person name="Uohara A."/>
            <person name="Ohji S."/>
            <person name="Ichikawa N."/>
        </authorList>
    </citation>
    <scope>NUCLEOTIDE SEQUENCE [LARGE SCALE GENOMIC DNA]</scope>
    <source>
        <strain evidence="2 3">NBRC 106114</strain>
    </source>
</reference>
<gene>
    <name evidence="2" type="ORF">MHY01S_21540</name>
</gene>
<evidence type="ECO:0000313" key="3">
    <source>
        <dbReference type="Proteomes" id="UP000321197"/>
    </source>
</evidence>
<organism evidence="2 3">
    <name type="scientific">Meiothermus hypogaeus NBRC 106114</name>
    <dbReference type="NCBI Taxonomy" id="1227553"/>
    <lineage>
        <taxon>Bacteria</taxon>
        <taxon>Thermotogati</taxon>
        <taxon>Deinococcota</taxon>
        <taxon>Deinococci</taxon>
        <taxon>Thermales</taxon>
        <taxon>Thermaceae</taxon>
        <taxon>Meiothermus</taxon>
    </lineage>
</organism>
<dbReference type="RefSeq" id="WP_147075450.1">
    <property type="nucleotide sequence ID" value="NZ_BJXL01000070.1"/>
</dbReference>
<feature type="compositionally biased region" description="Basic and acidic residues" evidence="1">
    <location>
        <begin position="58"/>
        <end position="83"/>
    </location>
</feature>
<feature type="region of interest" description="Disordered" evidence="1">
    <location>
        <begin position="56"/>
        <end position="83"/>
    </location>
</feature>
<proteinExistence type="predicted"/>
<protein>
    <submittedName>
        <fullName evidence="2">Uncharacterized protein</fullName>
    </submittedName>
</protein>